<comment type="caution">
    <text evidence="8">The sequence shown here is derived from an EMBL/GenBank/DDBJ whole genome shotgun (WGS) entry which is preliminary data.</text>
</comment>
<keyword evidence="9" id="KW-1185">Reference proteome</keyword>
<gene>
    <name evidence="8" type="ORF">RU87_GL000677</name>
</gene>
<feature type="compositionally biased region" description="Polar residues" evidence="5">
    <location>
        <begin position="86"/>
        <end position="99"/>
    </location>
</feature>
<keyword evidence="3" id="KW-0732">Signal</keyword>
<dbReference type="Pfam" id="PF17936">
    <property type="entry name" value="Big_6"/>
    <property type="match status" value="3"/>
</dbReference>
<evidence type="ECO:0000313" key="8">
    <source>
        <dbReference type="EMBL" id="PCS07941.1"/>
    </source>
</evidence>
<feature type="region of interest" description="Disordered" evidence="5">
    <location>
        <begin position="212"/>
        <end position="270"/>
    </location>
</feature>
<evidence type="ECO:0000256" key="6">
    <source>
        <dbReference type="SAM" id="Phobius"/>
    </source>
</evidence>
<feature type="region of interest" description="Disordered" evidence="5">
    <location>
        <begin position="1"/>
        <end position="20"/>
    </location>
</feature>
<feature type="transmembrane region" description="Helical" evidence="6">
    <location>
        <begin position="286"/>
        <end position="304"/>
    </location>
</feature>
<dbReference type="Gene3D" id="2.60.40.10">
    <property type="entry name" value="Immunoglobulins"/>
    <property type="match status" value="3"/>
</dbReference>
<evidence type="ECO:0000259" key="7">
    <source>
        <dbReference type="PROSITE" id="PS50847"/>
    </source>
</evidence>
<feature type="compositionally biased region" description="Polar residues" evidence="5">
    <location>
        <begin position="1"/>
        <end position="12"/>
    </location>
</feature>
<dbReference type="EMBL" id="JXJX01000002">
    <property type="protein sequence ID" value="PCS07941.1"/>
    <property type="molecule type" value="Genomic_DNA"/>
</dbReference>
<dbReference type="NCBIfam" id="NF033510">
    <property type="entry name" value="Ca_tandemer"/>
    <property type="match status" value="3"/>
</dbReference>
<proteinExistence type="predicted"/>
<accession>A0A2A5S3A7</accession>
<feature type="domain" description="Gram-positive cocci surface proteins LPxTG" evidence="7">
    <location>
        <begin position="275"/>
        <end position="309"/>
    </location>
</feature>
<dbReference type="InterPro" id="IPR019931">
    <property type="entry name" value="LPXTG_anchor"/>
</dbReference>
<keyword evidence="1" id="KW-0134">Cell wall</keyword>
<dbReference type="AlphaFoldDB" id="A0A2A5S3A7"/>
<organism evidence="8 9">
    <name type="scientific">Pseudolactococcus plantarum</name>
    <dbReference type="NCBI Taxonomy" id="1365"/>
    <lineage>
        <taxon>Bacteria</taxon>
        <taxon>Bacillati</taxon>
        <taxon>Bacillota</taxon>
        <taxon>Bacilli</taxon>
        <taxon>Lactobacillales</taxon>
        <taxon>Streptococcaceae</taxon>
        <taxon>Pseudolactococcus</taxon>
    </lineage>
</organism>
<evidence type="ECO:0000256" key="3">
    <source>
        <dbReference type="ARBA" id="ARBA00022729"/>
    </source>
</evidence>
<dbReference type="PROSITE" id="PS50847">
    <property type="entry name" value="GRAM_POS_ANCHORING"/>
    <property type="match status" value="1"/>
</dbReference>
<keyword evidence="6" id="KW-0812">Transmembrane</keyword>
<evidence type="ECO:0000256" key="2">
    <source>
        <dbReference type="ARBA" id="ARBA00022525"/>
    </source>
</evidence>
<name>A0A2A5S3A7_9LACT</name>
<keyword evidence="6" id="KW-1133">Transmembrane helix</keyword>
<evidence type="ECO:0000256" key="5">
    <source>
        <dbReference type="SAM" id="MobiDB-lite"/>
    </source>
</evidence>
<dbReference type="InterPro" id="IPR013783">
    <property type="entry name" value="Ig-like_fold"/>
</dbReference>
<feature type="compositionally biased region" description="Polar residues" evidence="5">
    <location>
        <begin position="173"/>
        <end position="186"/>
    </location>
</feature>
<dbReference type="NCBIfam" id="TIGR01167">
    <property type="entry name" value="LPXTG_anchor"/>
    <property type="match status" value="1"/>
</dbReference>
<dbReference type="InterPro" id="IPR041498">
    <property type="entry name" value="Big_6"/>
</dbReference>
<evidence type="ECO:0000256" key="4">
    <source>
        <dbReference type="ARBA" id="ARBA00023088"/>
    </source>
</evidence>
<sequence length="309" mass="31776">MTGTGTPGNSVTVYDASGKKLGTATVKEDGTWSLPVEQGTLKAGEKLTATQKAPGSNRDSEPATGVVSEDKAADKPVINNAKDSDTSVTGTGTPGNSVTVYDASGKKLGTATVKEDGKWDLPVEQGTLKAGEKLTATQKAPGSNRDSEPATGVVSEDKAADKPVINNAKDSDTSVTGTGTPGNSVTVYDASGKKLGTATVKEDGKWDLPVEQGTLKAGDKLTATQKAPGSNRDSEPATGVVTKDNQTLPGKENTQNGTKTPAASQDKIPDSVLNLPQTSEKPSNSIYLGFMLLVGALGSLLFRVKKNKK</sequence>
<evidence type="ECO:0000313" key="9">
    <source>
        <dbReference type="Proteomes" id="UP000242246"/>
    </source>
</evidence>
<reference evidence="8 9" key="1">
    <citation type="submission" date="2014-12" db="EMBL/GenBank/DDBJ databases">
        <title>Draft genome sequences of 10 type strains of Lactococcus.</title>
        <authorList>
            <person name="Sun Z."/>
            <person name="Zhong Z."/>
            <person name="Liu W."/>
            <person name="Zhang W."/>
            <person name="Zhang H."/>
        </authorList>
    </citation>
    <scope>NUCLEOTIDE SEQUENCE [LARGE SCALE GENOMIC DNA]</scope>
    <source>
        <strain evidence="8 9">DSM 20686</strain>
    </source>
</reference>
<keyword evidence="6" id="KW-0472">Membrane</keyword>
<keyword evidence="4" id="KW-0572">Peptidoglycan-anchor</keyword>
<feature type="region of interest" description="Disordered" evidence="5">
    <location>
        <begin position="31"/>
        <end position="189"/>
    </location>
</feature>
<protein>
    <recommendedName>
        <fullName evidence="7">Gram-positive cocci surface proteins LPxTG domain-containing protein</fullName>
    </recommendedName>
</protein>
<dbReference type="Proteomes" id="UP000242246">
    <property type="component" value="Unassembled WGS sequence"/>
</dbReference>
<evidence type="ECO:0000256" key="1">
    <source>
        <dbReference type="ARBA" id="ARBA00022512"/>
    </source>
</evidence>
<feature type="compositionally biased region" description="Polar residues" evidence="5">
    <location>
        <begin position="243"/>
        <end position="263"/>
    </location>
</feature>
<keyword evidence="2" id="KW-0964">Secreted</keyword>